<dbReference type="STRING" id="39966.A0A369JU22"/>
<feature type="compositionally biased region" description="Basic and acidic residues" evidence="1">
    <location>
        <begin position="385"/>
        <end position="394"/>
    </location>
</feature>
<evidence type="ECO:0000256" key="1">
    <source>
        <dbReference type="SAM" id="MobiDB-lite"/>
    </source>
</evidence>
<feature type="compositionally biased region" description="Acidic residues" evidence="1">
    <location>
        <begin position="582"/>
        <end position="594"/>
    </location>
</feature>
<accession>A0A369JU22</accession>
<feature type="compositionally biased region" description="Pro residues" evidence="1">
    <location>
        <begin position="396"/>
        <end position="418"/>
    </location>
</feature>
<organism evidence="2 3">
    <name type="scientific">Hypsizygus marmoreus</name>
    <name type="common">White beech mushroom</name>
    <name type="synonym">Agaricus marmoreus</name>
    <dbReference type="NCBI Taxonomy" id="39966"/>
    <lineage>
        <taxon>Eukaryota</taxon>
        <taxon>Fungi</taxon>
        <taxon>Dikarya</taxon>
        <taxon>Basidiomycota</taxon>
        <taxon>Agaricomycotina</taxon>
        <taxon>Agaricomycetes</taxon>
        <taxon>Agaricomycetidae</taxon>
        <taxon>Agaricales</taxon>
        <taxon>Tricholomatineae</taxon>
        <taxon>Lyophyllaceae</taxon>
        <taxon>Hypsizygus</taxon>
    </lineage>
</organism>
<name>A0A369JU22_HYPMA</name>
<protein>
    <submittedName>
        <fullName evidence="2">Uncharacterized protein</fullName>
    </submittedName>
</protein>
<sequence>MPRPTKTAPAPKGKHDTRRFSSSRRSSQHGYLDLPNVDGELQFTRLPHFPYYTGRLVRIGQRTWELWSPNSSRYPFYPGRRHAGFLLDPPDILHYRRVDGHLGRFDPTVSPQELVASEAWWPFIRRTIPSGAAVQEYPEFAAVPDIWLHDDKPAKFSGTLYPKFLQALSLRNSYLDSRMINLQTVEKHRPRWWTRRPLYPYSSTFENFAKPVDYDFAVDTVTAMQRGMKLKAAWIELVDRFRVDFHWHKEAALHQEVELRRGIDFADDSFMGAWVNAGSQTWVTWLTRQKIPCFIIHLCTREELAPFPEVPRLPNFFVNSEAEKLGEKDNRYEEIAKRMNNIETDSVPDAWIFPEERSKAADPTKAKQSFSREMGWIDVPGVRSGPEHDRKELPTKPLPSEPLPSDPPSLPSLRPPPPTDVWERCRRPPPPTIAIDPNRVPWIQPPIVAWPTPGQWSKWVEQDDTEVRTVRKIGRSARYDMTGYVYYDRVGQRMIELQSPIEKPPGYVANRLIFGLPAPDIVFEKQAGNDWVYLRSSEWVYNSRHPNRSDIGTTALQPPPENLPLLKDGKPIRDPLSTGSDSDLDDDDDDEGDDGYPAYKAPVVPSAPIQITSAPVVQPLTVPAASSTPPPIPQTAAVPDPPAAQPSPREESPEPTISLGSSSPSVVPGSPEPVEMVIDEPELKVPDIPANLQPERPLEERQDAATEARPMTDLGGNASMVTEISSQSMYVRRFTAGPLGLMDVAAGDLVSRFLIITNCRMDEVSWEDFLMHLQNVAHLYDRAQYDHVVRTIDNGEQVFWLAMASEREALLARGFLASRRTADNMILHCSFVDSAAFQSATARATHQWARPPPPQQPPVQLPAPGALGDLFARMRESGVPTASEFGVLPSLQHRLQLAPRDVNSGGHPRPSVNLADRLTSPSLRARPLARRLEPPSQPSLLRRFAPPSPPPLQSSSRPPRTPSPTITQLPHSSPSRSPPPRRQGQRPPSPTPLEEEVDLPQYRGRRGGKKHRKRGAKKGSGFRSRRNDSP</sequence>
<feature type="compositionally biased region" description="Basic residues" evidence="1">
    <location>
        <begin position="1003"/>
        <end position="1017"/>
    </location>
</feature>
<gene>
    <name evidence="2" type="ORF">Hypma_006369</name>
</gene>
<dbReference type="InParanoid" id="A0A369JU22"/>
<feature type="compositionally biased region" description="Pro residues" evidence="1">
    <location>
        <begin position="628"/>
        <end position="645"/>
    </location>
</feature>
<feature type="region of interest" description="Disordered" evidence="1">
    <location>
        <begin position="622"/>
        <end position="673"/>
    </location>
</feature>
<feature type="compositionally biased region" description="Pro residues" evidence="1">
    <location>
        <begin position="976"/>
        <end position="991"/>
    </location>
</feature>
<dbReference type="AlphaFoldDB" id="A0A369JU22"/>
<dbReference type="Proteomes" id="UP000076154">
    <property type="component" value="Unassembled WGS sequence"/>
</dbReference>
<dbReference type="EMBL" id="LUEZ02000040">
    <property type="protein sequence ID" value="RDB25831.1"/>
    <property type="molecule type" value="Genomic_DNA"/>
</dbReference>
<feature type="compositionally biased region" description="Pro residues" evidence="1">
    <location>
        <begin position="850"/>
        <end position="861"/>
    </location>
</feature>
<keyword evidence="3" id="KW-1185">Reference proteome</keyword>
<feature type="region of interest" description="Disordered" evidence="1">
    <location>
        <begin position="357"/>
        <end position="418"/>
    </location>
</feature>
<feature type="region of interest" description="Disordered" evidence="1">
    <location>
        <begin position="687"/>
        <end position="716"/>
    </location>
</feature>
<feature type="region of interest" description="Disordered" evidence="1">
    <location>
        <begin position="544"/>
        <end position="604"/>
    </location>
</feature>
<evidence type="ECO:0000313" key="3">
    <source>
        <dbReference type="Proteomes" id="UP000076154"/>
    </source>
</evidence>
<proteinExistence type="predicted"/>
<feature type="compositionally biased region" description="Basic and acidic residues" evidence="1">
    <location>
        <begin position="696"/>
        <end position="706"/>
    </location>
</feature>
<dbReference type="OrthoDB" id="3065040at2759"/>
<feature type="region of interest" description="Disordered" evidence="1">
    <location>
        <begin position="844"/>
        <end position="864"/>
    </location>
</feature>
<feature type="compositionally biased region" description="Low complexity" evidence="1">
    <location>
        <begin position="660"/>
        <end position="673"/>
    </location>
</feature>
<evidence type="ECO:0000313" key="2">
    <source>
        <dbReference type="EMBL" id="RDB25831.1"/>
    </source>
</evidence>
<feature type="region of interest" description="Disordered" evidence="1">
    <location>
        <begin position="1"/>
        <end position="31"/>
    </location>
</feature>
<comment type="caution">
    <text evidence="2">The sequence shown here is derived from an EMBL/GenBank/DDBJ whole genome shotgun (WGS) entry which is preliminary data.</text>
</comment>
<reference evidence="2" key="1">
    <citation type="submission" date="2018-04" db="EMBL/GenBank/DDBJ databases">
        <title>Whole genome sequencing of Hypsizygus marmoreus.</title>
        <authorList>
            <person name="Choi I.-G."/>
            <person name="Min B."/>
            <person name="Kim J.-G."/>
            <person name="Kim S."/>
            <person name="Oh Y.-L."/>
            <person name="Kong W.-S."/>
            <person name="Park H."/>
            <person name="Jeong J."/>
            <person name="Song E.-S."/>
        </authorList>
    </citation>
    <scope>NUCLEOTIDE SEQUENCE [LARGE SCALE GENOMIC DNA]</scope>
    <source>
        <strain evidence="2">51987-8</strain>
    </source>
</reference>
<feature type="region of interest" description="Disordered" evidence="1">
    <location>
        <begin position="900"/>
        <end position="1030"/>
    </location>
</feature>